<dbReference type="InterPro" id="IPR029044">
    <property type="entry name" value="Nucleotide-diphossugar_trans"/>
</dbReference>
<sequence length="236" mass="27032">MNSICIATYNGSRFIHEQLTSILGQLDSQDEVIICDDGSTDNTIAIIEELQDPRVKIFKNPKNLGYVLNFKKSVSHASGDYIFLSDQDDVWPENRLALMKEHLRASEKDILFGNYEVFEDDIRILKKHDARLGNHSNVSRFKNIFKTFKGGIPYFGCCCVFKKNVKSEFERIIDGGTSHDIALSLYGNLSGRIHHIPDTVVYRRVHDSNVTSSDRTLKDKLLTRFLWLKLLVRMSS</sequence>
<dbReference type="AlphaFoldDB" id="A0AAD0W2P4"/>
<reference evidence="2 3" key="1">
    <citation type="submission" date="2018-08" db="EMBL/GenBank/DDBJ databases">
        <title>Whole Genome Sequences of Two Pseudoalteromonas piscicida Strains, DE1-A and DE2-A, which Exhibit Strong Antibacterial Activity against Vibrio vulnificus.</title>
        <authorList>
            <person name="Richards G.P."/>
            <person name="Needleman D.S."/>
            <person name="Watson M.A."/>
            <person name="Polson S.W."/>
        </authorList>
    </citation>
    <scope>NUCLEOTIDE SEQUENCE [LARGE SCALE GENOMIC DNA]</scope>
    <source>
        <strain evidence="2 3">DE2-A</strain>
    </source>
</reference>
<dbReference type="SUPFAM" id="SSF53448">
    <property type="entry name" value="Nucleotide-diphospho-sugar transferases"/>
    <property type="match status" value="1"/>
</dbReference>
<dbReference type="RefSeq" id="WP_088531592.1">
    <property type="nucleotide sequence ID" value="NZ_CP021646.1"/>
</dbReference>
<dbReference type="Proteomes" id="UP000258102">
    <property type="component" value="Chromosome 1"/>
</dbReference>
<organism evidence="2 3">
    <name type="scientific">Pseudoalteromonas piscicida</name>
    <dbReference type="NCBI Taxonomy" id="43662"/>
    <lineage>
        <taxon>Bacteria</taxon>
        <taxon>Pseudomonadati</taxon>
        <taxon>Pseudomonadota</taxon>
        <taxon>Gammaproteobacteria</taxon>
        <taxon>Alteromonadales</taxon>
        <taxon>Pseudoalteromonadaceae</taxon>
        <taxon>Pseudoalteromonas</taxon>
    </lineage>
</organism>
<evidence type="ECO:0000259" key="1">
    <source>
        <dbReference type="Pfam" id="PF00535"/>
    </source>
</evidence>
<dbReference type="EMBL" id="CP031761">
    <property type="protein sequence ID" value="AXR01189.1"/>
    <property type="molecule type" value="Genomic_DNA"/>
</dbReference>
<dbReference type="GO" id="GO:0016758">
    <property type="term" value="F:hexosyltransferase activity"/>
    <property type="evidence" value="ECO:0007669"/>
    <property type="project" value="UniProtKB-ARBA"/>
</dbReference>
<gene>
    <name evidence="2" type="ORF">D0511_03215</name>
</gene>
<evidence type="ECO:0000313" key="3">
    <source>
        <dbReference type="Proteomes" id="UP000258102"/>
    </source>
</evidence>
<dbReference type="PANTHER" id="PTHR22916">
    <property type="entry name" value="GLYCOSYLTRANSFERASE"/>
    <property type="match status" value="1"/>
</dbReference>
<dbReference type="PANTHER" id="PTHR22916:SF3">
    <property type="entry name" value="UDP-GLCNAC:BETAGAL BETA-1,3-N-ACETYLGLUCOSAMINYLTRANSFERASE-LIKE PROTEIN 1"/>
    <property type="match status" value="1"/>
</dbReference>
<dbReference type="InterPro" id="IPR001173">
    <property type="entry name" value="Glyco_trans_2-like"/>
</dbReference>
<dbReference type="Pfam" id="PF00535">
    <property type="entry name" value="Glycos_transf_2"/>
    <property type="match status" value="1"/>
</dbReference>
<evidence type="ECO:0000313" key="2">
    <source>
        <dbReference type="EMBL" id="AXR01189.1"/>
    </source>
</evidence>
<dbReference type="Gene3D" id="3.90.550.10">
    <property type="entry name" value="Spore Coat Polysaccharide Biosynthesis Protein SpsA, Chain A"/>
    <property type="match status" value="1"/>
</dbReference>
<accession>A0AAD0W2P4</accession>
<feature type="domain" description="Glycosyltransferase 2-like" evidence="1">
    <location>
        <begin position="3"/>
        <end position="165"/>
    </location>
</feature>
<name>A0AAD0W2P4_PSEO7</name>
<dbReference type="KEGG" id="ppis:B1L02_14515"/>
<protein>
    <submittedName>
        <fullName evidence="2">Glycosyltransferase</fullName>
    </submittedName>
</protein>
<proteinExistence type="predicted"/>